<dbReference type="PROSITE" id="PS51257">
    <property type="entry name" value="PROKAR_LIPOPROTEIN"/>
    <property type="match status" value="1"/>
</dbReference>
<proteinExistence type="predicted"/>
<keyword evidence="3" id="KW-1185">Reference proteome</keyword>
<accession>A0ABW3JH91</accession>
<feature type="chain" id="PRO_5046125713" description="IPT/TIG domain-containing protein" evidence="1">
    <location>
        <begin position="23"/>
        <end position="177"/>
    </location>
</feature>
<feature type="signal peptide" evidence="1">
    <location>
        <begin position="1"/>
        <end position="22"/>
    </location>
</feature>
<protein>
    <recommendedName>
        <fullName evidence="4">IPT/TIG domain-containing protein</fullName>
    </recommendedName>
</protein>
<dbReference type="RefSeq" id="WP_379925375.1">
    <property type="nucleotide sequence ID" value="NZ_JBHTJI010000001.1"/>
</dbReference>
<comment type="caution">
    <text evidence="2">The sequence shown here is derived from an EMBL/GenBank/DDBJ whole genome shotgun (WGS) entry which is preliminary data.</text>
</comment>
<organism evidence="2 3">
    <name type="scientific">Mariniflexile jejuense</name>
    <dbReference type="NCBI Taxonomy" id="1173582"/>
    <lineage>
        <taxon>Bacteria</taxon>
        <taxon>Pseudomonadati</taxon>
        <taxon>Bacteroidota</taxon>
        <taxon>Flavobacteriia</taxon>
        <taxon>Flavobacteriales</taxon>
        <taxon>Flavobacteriaceae</taxon>
        <taxon>Mariniflexile</taxon>
    </lineage>
</organism>
<evidence type="ECO:0000313" key="3">
    <source>
        <dbReference type="Proteomes" id="UP001597061"/>
    </source>
</evidence>
<dbReference type="Proteomes" id="UP001597061">
    <property type="component" value="Unassembled WGS sequence"/>
</dbReference>
<evidence type="ECO:0000256" key="1">
    <source>
        <dbReference type="SAM" id="SignalP"/>
    </source>
</evidence>
<dbReference type="EMBL" id="JBHTJI010000001">
    <property type="protein sequence ID" value="MFD0989788.1"/>
    <property type="molecule type" value="Genomic_DNA"/>
</dbReference>
<gene>
    <name evidence="2" type="ORF">ACFQ1R_06755</name>
</gene>
<evidence type="ECO:0008006" key="4">
    <source>
        <dbReference type="Google" id="ProtNLM"/>
    </source>
</evidence>
<name>A0ABW3JH91_9FLAO</name>
<evidence type="ECO:0000313" key="2">
    <source>
        <dbReference type="EMBL" id="MFD0989788.1"/>
    </source>
</evidence>
<keyword evidence="1" id="KW-0732">Signal</keyword>
<sequence>MKKIILNSAIQLLFLFSLSCTSQTFNLLTYQEYVNIKIDGVTFLNINNTNADITQMNSIFNRTFGYEVIEIPDSYKRFSKDGLNITFLKSSQGTNQNYEIAEIEVISPDISVEIKGVLFKVGDTVSVLGSNFVTNSESGDIIIKINPNSNTFFTPEENYVLVELTNSIITKISLQGL</sequence>
<reference evidence="3" key="1">
    <citation type="journal article" date="2019" name="Int. J. Syst. Evol. Microbiol.">
        <title>The Global Catalogue of Microorganisms (GCM) 10K type strain sequencing project: providing services to taxonomists for standard genome sequencing and annotation.</title>
        <authorList>
            <consortium name="The Broad Institute Genomics Platform"/>
            <consortium name="The Broad Institute Genome Sequencing Center for Infectious Disease"/>
            <person name="Wu L."/>
            <person name="Ma J."/>
        </authorList>
    </citation>
    <scope>NUCLEOTIDE SEQUENCE [LARGE SCALE GENOMIC DNA]</scope>
    <source>
        <strain evidence="3">CCUG 62414</strain>
    </source>
</reference>